<dbReference type="GeneID" id="54998474"/>
<accession>A0A346FCJ5</accession>
<keyword evidence="2" id="KW-1185">Reference proteome</keyword>
<gene>
    <name evidence="1" type="primary">41</name>
    <name evidence="1" type="ORF">SEA_FRYBERGER_41</name>
</gene>
<dbReference type="KEGG" id="vg:54998474"/>
<evidence type="ECO:0000313" key="1">
    <source>
        <dbReference type="EMBL" id="AXN53459.1"/>
    </source>
</evidence>
<organism evidence="1 2">
    <name type="scientific">Gordonia phage Fryberger</name>
    <dbReference type="NCBI Taxonomy" id="2250392"/>
    <lineage>
        <taxon>Viruses</taxon>
        <taxon>Duplodnaviria</taxon>
        <taxon>Heunggongvirae</taxon>
        <taxon>Uroviricota</taxon>
        <taxon>Caudoviricetes</taxon>
        <taxon>Ronaldovirus</taxon>
        <taxon>Ronaldovirus fryberger</taxon>
    </lineage>
</organism>
<dbReference type="EMBL" id="MH479913">
    <property type="protein sequence ID" value="AXN53459.1"/>
    <property type="molecule type" value="Genomic_DNA"/>
</dbReference>
<dbReference type="Proteomes" id="UP000259952">
    <property type="component" value="Segment"/>
</dbReference>
<proteinExistence type="predicted"/>
<reference evidence="1 2" key="1">
    <citation type="submission" date="2018-06" db="EMBL/GenBank/DDBJ databases">
        <authorList>
            <person name="Searcy Z.E."/>
            <person name="Delesalle V.A."/>
            <person name="Garlena R.A."/>
            <person name="Russell D.A."/>
            <person name="Pope W.H."/>
            <person name="Jacobs-Sera D."/>
            <person name="Hatfull G.F."/>
        </authorList>
    </citation>
    <scope>NUCLEOTIDE SEQUENCE [LARGE SCALE GENOMIC DNA]</scope>
</reference>
<evidence type="ECO:0000313" key="2">
    <source>
        <dbReference type="Proteomes" id="UP000259952"/>
    </source>
</evidence>
<dbReference type="RefSeq" id="YP_009807593.1">
    <property type="nucleotide sequence ID" value="NC_048027.1"/>
</dbReference>
<protein>
    <submittedName>
        <fullName evidence="1">Head-to-tail stopper</fullName>
    </submittedName>
</protein>
<name>A0A346FCJ5_9CAUD</name>
<sequence length="126" mass="14017">MLGILSHLPCNYPIQIARRTSQSINDANETVVSHGAPETVNIFGWARRQGPDTVEFDSAGDHFENRLELYVPSDIPIYPEDLVSLDGETWCLVKSLGADYDHGPFAPVGCRIYLISDEVEAPQWSL</sequence>